<organism evidence="1 2">
    <name type="scientific">Cryobacterium algoritolerans</name>
    <dbReference type="NCBI Taxonomy" id="1259184"/>
    <lineage>
        <taxon>Bacteria</taxon>
        <taxon>Bacillati</taxon>
        <taxon>Actinomycetota</taxon>
        <taxon>Actinomycetes</taxon>
        <taxon>Micrococcales</taxon>
        <taxon>Microbacteriaceae</taxon>
        <taxon>Cryobacterium</taxon>
    </lineage>
</organism>
<dbReference type="AlphaFoldDB" id="A0A4R8WWM8"/>
<name>A0A4R8WWM8_9MICO</name>
<comment type="caution">
    <text evidence="1">The sequence shown here is derived from an EMBL/GenBank/DDBJ whole genome shotgun (WGS) entry which is preliminary data.</text>
</comment>
<dbReference type="Proteomes" id="UP000298412">
    <property type="component" value="Unassembled WGS sequence"/>
</dbReference>
<evidence type="ECO:0000313" key="2">
    <source>
        <dbReference type="Proteomes" id="UP000298412"/>
    </source>
</evidence>
<keyword evidence="2" id="KW-1185">Reference proteome</keyword>
<sequence>MASITLTPAERRVVQSSELSRNSAAVFAAAEEAPVEVTRRDGETLILTTKREAAAHERILEVAAQLIAVSLDDRGTLEDRLARPFPWIKLLSAQDQRTCAQDIIDTARGAFVVNQPGRILTEIKAWQNTAEAVAAGWGQEEPDWLREPVAVKKPRAQ</sequence>
<dbReference type="EMBL" id="SOFP01000021">
    <property type="protein sequence ID" value="TFC18491.1"/>
    <property type="molecule type" value="Genomic_DNA"/>
</dbReference>
<dbReference type="OrthoDB" id="3378334at2"/>
<evidence type="ECO:0000313" key="1">
    <source>
        <dbReference type="EMBL" id="TFC18491.1"/>
    </source>
</evidence>
<accession>A0A4R8WWM8</accession>
<dbReference type="RefSeq" id="WP_134565611.1">
    <property type="nucleotide sequence ID" value="NZ_SOFP01000021.1"/>
</dbReference>
<reference evidence="1 2" key="1">
    <citation type="submission" date="2019-03" db="EMBL/GenBank/DDBJ databases">
        <title>Genomics of glacier-inhabiting Cryobacterium strains.</title>
        <authorList>
            <person name="Liu Q."/>
            <person name="Xin Y.-H."/>
        </authorList>
    </citation>
    <scope>NUCLEOTIDE SEQUENCE [LARGE SCALE GENOMIC DNA]</scope>
    <source>
        <strain evidence="1 2">MDT1-3</strain>
    </source>
</reference>
<gene>
    <name evidence="1" type="ORF">E3O19_04460</name>
</gene>
<protein>
    <submittedName>
        <fullName evidence="1">Prevent-host-death protein</fullName>
    </submittedName>
</protein>
<proteinExistence type="predicted"/>